<dbReference type="SMART" id="SM00028">
    <property type="entry name" value="TPR"/>
    <property type="match status" value="2"/>
</dbReference>
<dbReference type="InterPro" id="IPR011990">
    <property type="entry name" value="TPR-like_helical_dom_sf"/>
</dbReference>
<dbReference type="InterPro" id="IPR039190">
    <property type="entry name" value="TTC14"/>
</dbReference>
<dbReference type="Gene3D" id="1.25.40.10">
    <property type="entry name" value="Tetratricopeptide repeat domain"/>
    <property type="match status" value="1"/>
</dbReference>
<feature type="compositionally biased region" description="Basic and acidic residues" evidence="2">
    <location>
        <begin position="354"/>
        <end position="371"/>
    </location>
</feature>
<evidence type="ECO:0000313" key="3">
    <source>
        <dbReference type="EMBL" id="ETV75976.1"/>
    </source>
</evidence>
<dbReference type="STRING" id="112090.W4G9L8"/>
<dbReference type="RefSeq" id="XP_009834618.1">
    <property type="nucleotide sequence ID" value="XM_009836316.1"/>
</dbReference>
<sequence length="411" mass="45689">MMDDGITDGADLRHLLRQYVDTLVKAAQPPPPASMPQPYLASFATVALEQRRPPLEDSCATTLRAILRRHADDVVVRGCVLASSRQVQIRSIGFHRGKYHGSTLNVAAVPFYPLPIASLENVSPHSVLNLTVQIDTPTQDVELVPTDMLLPFTFWDSLQPWTPGCAFGGFTFSPTPPSRFSPAPSPSINHLLKQDRSATNIYAVDGMLFTYSAPSVTSYIVRPKLHQDESLSYRALSKQQMQQWAADKRTQAAALHRQGKQSDAVAAYTTAIDMDKDDVEAYVGRGRLFVEMQRMDEARQDVEAALKLHPLHEAAVELQHKLLHHASSSSSMEDAMLARMKGDEGGSGGVASSKHPDRLRALLEMDIQSHAKEKKKDKKEHKKKEKKKHKKRSRSHDNRSSSSSSARKKSR</sequence>
<feature type="repeat" description="TPR" evidence="1">
    <location>
        <begin position="279"/>
        <end position="312"/>
    </location>
</feature>
<evidence type="ECO:0000256" key="2">
    <source>
        <dbReference type="SAM" id="MobiDB-lite"/>
    </source>
</evidence>
<dbReference type="VEuPathDB" id="FungiDB:H257_09930"/>
<keyword evidence="1" id="KW-0802">TPR repeat</keyword>
<dbReference type="GeneID" id="20811926"/>
<proteinExistence type="predicted"/>
<evidence type="ECO:0000256" key="1">
    <source>
        <dbReference type="PROSITE-ProRule" id="PRU00339"/>
    </source>
</evidence>
<dbReference type="AlphaFoldDB" id="W4G9L8"/>
<dbReference type="PANTHER" id="PTHR23184">
    <property type="entry name" value="TETRATRICOPEPTIDE REPEAT PROTEIN 14"/>
    <property type="match status" value="1"/>
</dbReference>
<dbReference type="InterPro" id="IPR019734">
    <property type="entry name" value="TPR_rpt"/>
</dbReference>
<reference evidence="3" key="1">
    <citation type="submission" date="2013-12" db="EMBL/GenBank/DDBJ databases">
        <title>The Genome Sequence of Aphanomyces astaci APO3.</title>
        <authorList>
            <consortium name="The Broad Institute Genomics Platform"/>
            <person name="Russ C."/>
            <person name="Tyler B."/>
            <person name="van West P."/>
            <person name="Dieguez-Uribeondo J."/>
            <person name="Young S.K."/>
            <person name="Zeng Q."/>
            <person name="Gargeya S."/>
            <person name="Fitzgerald M."/>
            <person name="Abouelleil A."/>
            <person name="Alvarado L."/>
            <person name="Chapman S.B."/>
            <person name="Gainer-Dewar J."/>
            <person name="Goldberg J."/>
            <person name="Griggs A."/>
            <person name="Gujja S."/>
            <person name="Hansen M."/>
            <person name="Howarth C."/>
            <person name="Imamovic A."/>
            <person name="Ireland A."/>
            <person name="Larimer J."/>
            <person name="McCowan C."/>
            <person name="Murphy C."/>
            <person name="Pearson M."/>
            <person name="Poon T.W."/>
            <person name="Priest M."/>
            <person name="Roberts A."/>
            <person name="Saif S."/>
            <person name="Shea T."/>
            <person name="Sykes S."/>
            <person name="Wortman J."/>
            <person name="Nusbaum C."/>
            <person name="Birren B."/>
        </authorList>
    </citation>
    <scope>NUCLEOTIDE SEQUENCE [LARGE SCALE GENOMIC DNA]</scope>
    <source>
        <strain evidence="3">APO3</strain>
    </source>
</reference>
<name>W4G9L8_APHAT</name>
<dbReference type="PROSITE" id="PS50005">
    <property type="entry name" value="TPR"/>
    <property type="match status" value="1"/>
</dbReference>
<accession>W4G9L8</accession>
<dbReference type="PANTHER" id="PTHR23184:SF9">
    <property type="entry name" value="TETRATRICOPEPTIDE REPEAT PROTEIN 14"/>
    <property type="match status" value="1"/>
</dbReference>
<gene>
    <name evidence="3" type="ORF">H257_09930</name>
</gene>
<organism evidence="3">
    <name type="scientific">Aphanomyces astaci</name>
    <name type="common">Crayfish plague agent</name>
    <dbReference type="NCBI Taxonomy" id="112090"/>
    <lineage>
        <taxon>Eukaryota</taxon>
        <taxon>Sar</taxon>
        <taxon>Stramenopiles</taxon>
        <taxon>Oomycota</taxon>
        <taxon>Saprolegniomycetes</taxon>
        <taxon>Saprolegniales</taxon>
        <taxon>Verrucalvaceae</taxon>
        <taxon>Aphanomyces</taxon>
    </lineage>
</organism>
<feature type="compositionally biased region" description="Basic residues" evidence="2">
    <location>
        <begin position="372"/>
        <end position="394"/>
    </location>
</feature>
<protein>
    <submittedName>
        <fullName evidence="3">Uncharacterized protein</fullName>
    </submittedName>
</protein>
<dbReference type="OrthoDB" id="1914839at2759"/>
<feature type="region of interest" description="Disordered" evidence="2">
    <location>
        <begin position="340"/>
        <end position="411"/>
    </location>
</feature>
<dbReference type="SUPFAM" id="SSF48452">
    <property type="entry name" value="TPR-like"/>
    <property type="match status" value="1"/>
</dbReference>
<dbReference type="EMBL" id="KI913138">
    <property type="protein sequence ID" value="ETV75976.1"/>
    <property type="molecule type" value="Genomic_DNA"/>
</dbReference>